<feature type="domain" description="Hydantoinase A/oxoprolinase" evidence="1">
    <location>
        <begin position="201"/>
        <end position="481"/>
    </location>
</feature>
<dbReference type="STRING" id="767817.Desgi_3894"/>
<dbReference type="eggNOG" id="COG0145">
    <property type="taxonomic scope" value="Bacteria"/>
</dbReference>
<evidence type="ECO:0000259" key="3">
    <source>
        <dbReference type="Pfam" id="PF19278"/>
    </source>
</evidence>
<accession>R4KNQ5</accession>
<dbReference type="PANTHER" id="PTHR11365">
    <property type="entry name" value="5-OXOPROLINASE RELATED"/>
    <property type="match status" value="1"/>
</dbReference>
<feature type="domain" description="Acetophenone carboxylase-like C-terminal" evidence="3">
    <location>
        <begin position="502"/>
        <end position="676"/>
    </location>
</feature>
<evidence type="ECO:0000313" key="4">
    <source>
        <dbReference type="EMBL" id="AGL03197.1"/>
    </source>
</evidence>
<sequence length="683" mass="74896">MLKVGADVGGTFTDVYGLDDKKNKVYIGKRLTTPGSAEGLINAMRAADIKIEDIDVFVYGTTIATNSILVRTYYGWWPKVAFIATKGFRDTLEIRRARNQHIIDMYGVAPKPLIERRSRFEISEKVDSDGRVVEEVDKTALIELARELKAMQVDSVGITFNNAYTNPANEKRAKEILQKELPGTPISISTDISPKFRELPRMITTALRTLLIPIISDYMDKLEKDLKELGFRGTLLIVKGDGGTATADVIKECPELLLQSGPAAGAFAGLICGQSLGVKNALTQDMGGTSYDVCIIEDGEYLRTTDYEIDFDMPLSIPMTDVRSIGTGGGSLIWIDEGGSLRVGPQSSGAKPGPVCYGLGGQQPSVTDANLILGRIDKTLGGKMELDLDRAINVFKEKIADPLGLSVEEAAEGAIKISSANMAMANSLVTTSRGRDPRKFMPIVFGGAGSMHICFIADELGIKKAAIPIMSGVASAMGAMMMPIRASAEKTMPMVLNNVDIAKINNTVANMKKEIVVSVERQGVDKNSITTSIELDMRYVGQNYEVTVPVKDDRNFDDNKLKMIREDFDDVHRKEYFTSNSEFDVEIVNIRVIGVGVHSSVSLPTYPKATYEVERALKGRREVYFDGKFIDTPIYDIDRLMNGHYLEGPAIIEMNESSIVITPNWAVSLDEYKNIVLENKGGE</sequence>
<dbReference type="HOGENOM" id="CLU_002157_1_2_9"/>
<dbReference type="Proteomes" id="UP000013520">
    <property type="component" value="Chromosome"/>
</dbReference>
<dbReference type="InterPro" id="IPR008040">
    <property type="entry name" value="Hydant_A_N"/>
</dbReference>
<dbReference type="InterPro" id="IPR049517">
    <property type="entry name" value="ACX-like_C"/>
</dbReference>
<proteinExistence type="predicted"/>
<dbReference type="AlphaFoldDB" id="R4KNQ5"/>
<dbReference type="GO" id="GO:0017168">
    <property type="term" value="F:5-oxoprolinase (ATP-hydrolyzing) activity"/>
    <property type="evidence" value="ECO:0007669"/>
    <property type="project" value="TreeGrafter"/>
</dbReference>
<dbReference type="PANTHER" id="PTHR11365:SF23">
    <property type="entry name" value="HYPOTHETICAL 5-OXOPROLINASE (EUROFUNG)-RELATED"/>
    <property type="match status" value="1"/>
</dbReference>
<dbReference type="RefSeq" id="WP_006524431.1">
    <property type="nucleotide sequence ID" value="NC_021184.1"/>
</dbReference>
<reference evidence="4 5" key="1">
    <citation type="submission" date="2012-01" db="EMBL/GenBank/DDBJ databases">
        <title>Complete sequence of Desulfotomaculum gibsoniae DSM 7213.</title>
        <authorList>
            <consortium name="US DOE Joint Genome Institute"/>
            <person name="Lucas S."/>
            <person name="Han J."/>
            <person name="Lapidus A."/>
            <person name="Cheng J.-F."/>
            <person name="Goodwin L."/>
            <person name="Pitluck S."/>
            <person name="Peters L."/>
            <person name="Ovchinnikova G."/>
            <person name="Teshima H."/>
            <person name="Detter J.C."/>
            <person name="Han C."/>
            <person name="Tapia R."/>
            <person name="Land M."/>
            <person name="Hauser L."/>
            <person name="Kyrpides N."/>
            <person name="Ivanova N."/>
            <person name="Pagani I."/>
            <person name="Parshina S."/>
            <person name="Plugge C."/>
            <person name="Muyzer G."/>
            <person name="Kuever J."/>
            <person name="Ivanova A."/>
            <person name="Nazina T."/>
            <person name="Klenk H.-P."/>
            <person name="Brambilla E."/>
            <person name="Spring S."/>
            <person name="Stams A.F."/>
            <person name="Woyke T."/>
        </authorList>
    </citation>
    <scope>NUCLEOTIDE SEQUENCE [LARGE SCALE GENOMIC DNA]</scope>
    <source>
        <strain evidence="4 5">DSM 7213</strain>
    </source>
</reference>
<dbReference type="InterPro" id="IPR002821">
    <property type="entry name" value="Hydantoinase_A"/>
</dbReference>
<dbReference type="EMBL" id="CP003273">
    <property type="protein sequence ID" value="AGL03197.1"/>
    <property type="molecule type" value="Genomic_DNA"/>
</dbReference>
<keyword evidence="5" id="KW-1185">Reference proteome</keyword>
<dbReference type="GO" id="GO:0006749">
    <property type="term" value="P:glutathione metabolic process"/>
    <property type="evidence" value="ECO:0007669"/>
    <property type="project" value="TreeGrafter"/>
</dbReference>
<name>R4KNQ5_9FIRM</name>
<feature type="domain" description="Hydantoinase/oxoprolinase N-terminal" evidence="2">
    <location>
        <begin position="3"/>
        <end position="180"/>
    </location>
</feature>
<organism evidence="4 5">
    <name type="scientific">Desulfoscipio gibsoniae DSM 7213</name>
    <dbReference type="NCBI Taxonomy" id="767817"/>
    <lineage>
        <taxon>Bacteria</taxon>
        <taxon>Bacillati</taxon>
        <taxon>Bacillota</taxon>
        <taxon>Clostridia</taxon>
        <taxon>Eubacteriales</taxon>
        <taxon>Desulfallaceae</taxon>
        <taxon>Desulfoscipio</taxon>
    </lineage>
</organism>
<evidence type="ECO:0000259" key="1">
    <source>
        <dbReference type="Pfam" id="PF01968"/>
    </source>
</evidence>
<dbReference type="Pfam" id="PF05378">
    <property type="entry name" value="Hydant_A_N"/>
    <property type="match status" value="1"/>
</dbReference>
<evidence type="ECO:0000259" key="2">
    <source>
        <dbReference type="Pfam" id="PF05378"/>
    </source>
</evidence>
<dbReference type="InterPro" id="IPR045079">
    <property type="entry name" value="Oxoprolinase-like"/>
</dbReference>
<dbReference type="Pfam" id="PF19278">
    <property type="entry name" value="Hydant_A_C"/>
    <property type="match status" value="1"/>
</dbReference>
<dbReference type="OrthoDB" id="9768323at2"/>
<dbReference type="GO" id="GO:0005829">
    <property type="term" value="C:cytosol"/>
    <property type="evidence" value="ECO:0007669"/>
    <property type="project" value="TreeGrafter"/>
</dbReference>
<gene>
    <name evidence="4" type="ORF">Desgi_3894</name>
</gene>
<evidence type="ECO:0000313" key="5">
    <source>
        <dbReference type="Proteomes" id="UP000013520"/>
    </source>
</evidence>
<dbReference type="KEGG" id="dgi:Desgi_3894"/>
<protein>
    <submittedName>
        <fullName evidence="4">N-methylhydantoinase A/acetone carboxylase, beta subunit</fullName>
    </submittedName>
</protein>
<dbReference type="Pfam" id="PF01968">
    <property type="entry name" value="Hydantoinase_A"/>
    <property type="match status" value="1"/>
</dbReference>